<dbReference type="RefSeq" id="WP_124873902.1">
    <property type="nucleotide sequence ID" value="NZ_CP034184.1"/>
</dbReference>
<name>A0A3G8YG81_9DEIO</name>
<sequence>MLLVTVRHMSEAFEFIESVLAHSPDNCTNIPDVVIKKSADCRGRFDSGQLGERLALTSQKEVHHDLERLAVLLSLKC</sequence>
<gene>
    <name evidence="1" type="ORF">EHF33_15815</name>
</gene>
<accession>A0A3G8YG81</accession>
<dbReference type="KEGG" id="dph:EHF33_15815"/>
<dbReference type="AlphaFoldDB" id="A0A3G8YG81"/>
<dbReference type="Proteomes" id="UP000276417">
    <property type="component" value="Chromosome 2"/>
</dbReference>
<keyword evidence="2" id="KW-1185">Reference proteome</keyword>
<reference evidence="1 2" key="1">
    <citation type="submission" date="2018-11" db="EMBL/GenBank/DDBJ databases">
        <title>Deinococcus shelandsis sp. nov., isolated from South Shetland Islands soil of Antarctica.</title>
        <authorList>
            <person name="Tian J."/>
        </authorList>
    </citation>
    <scope>NUCLEOTIDE SEQUENCE [LARGE SCALE GENOMIC DNA]</scope>
    <source>
        <strain evidence="1 2">S14-83T</strain>
    </source>
</reference>
<organism evidence="1 2">
    <name type="scientific">Deinococcus psychrotolerans</name>
    <dbReference type="NCBI Taxonomy" id="2489213"/>
    <lineage>
        <taxon>Bacteria</taxon>
        <taxon>Thermotogati</taxon>
        <taxon>Deinococcota</taxon>
        <taxon>Deinococci</taxon>
        <taxon>Deinococcales</taxon>
        <taxon>Deinococcaceae</taxon>
        <taxon>Deinococcus</taxon>
    </lineage>
</organism>
<protein>
    <submittedName>
        <fullName evidence="1">Uncharacterized protein</fullName>
    </submittedName>
</protein>
<evidence type="ECO:0000313" key="1">
    <source>
        <dbReference type="EMBL" id="AZI44349.1"/>
    </source>
</evidence>
<dbReference type="EMBL" id="CP034184">
    <property type="protein sequence ID" value="AZI44349.1"/>
    <property type="molecule type" value="Genomic_DNA"/>
</dbReference>
<evidence type="ECO:0000313" key="2">
    <source>
        <dbReference type="Proteomes" id="UP000276417"/>
    </source>
</evidence>
<proteinExistence type="predicted"/>